<evidence type="ECO:0000256" key="1">
    <source>
        <dbReference type="ARBA" id="ARBA00004245"/>
    </source>
</evidence>
<feature type="non-terminal residue" evidence="11">
    <location>
        <position position="1"/>
    </location>
</feature>
<feature type="transmembrane region" description="Helical" evidence="9">
    <location>
        <begin position="882"/>
        <end position="906"/>
    </location>
</feature>
<dbReference type="GO" id="GO:0051015">
    <property type="term" value="F:actin filament binding"/>
    <property type="evidence" value="ECO:0007669"/>
    <property type="project" value="TreeGrafter"/>
</dbReference>
<feature type="compositionally biased region" description="Low complexity" evidence="8">
    <location>
        <begin position="622"/>
        <end position="633"/>
    </location>
</feature>
<keyword evidence="3" id="KW-0597">Phosphoprotein</keyword>
<feature type="coiled-coil region" evidence="7">
    <location>
        <begin position="1127"/>
        <end position="1161"/>
    </location>
</feature>
<dbReference type="PANTHER" id="PTHR17271:SF9">
    <property type="entry name" value="MYOSIN PHOSPHATASE RHO-INTERACTING PROTEIN"/>
    <property type="match status" value="1"/>
</dbReference>
<evidence type="ECO:0000256" key="8">
    <source>
        <dbReference type="SAM" id="MobiDB-lite"/>
    </source>
</evidence>
<feature type="region of interest" description="Disordered" evidence="8">
    <location>
        <begin position="615"/>
        <end position="659"/>
    </location>
</feature>
<dbReference type="InterPro" id="IPR001849">
    <property type="entry name" value="PH_domain"/>
</dbReference>
<keyword evidence="2" id="KW-0963">Cytoplasm</keyword>
<dbReference type="Pfam" id="PF00169">
    <property type="entry name" value="PH"/>
    <property type="match status" value="2"/>
</dbReference>
<feature type="coiled-coil region" evidence="7">
    <location>
        <begin position="1572"/>
        <end position="1620"/>
    </location>
</feature>
<evidence type="ECO:0000259" key="10">
    <source>
        <dbReference type="PROSITE" id="PS50003"/>
    </source>
</evidence>
<dbReference type="CDD" id="cd13275">
    <property type="entry name" value="PH_M-RIP"/>
    <property type="match status" value="1"/>
</dbReference>
<evidence type="ECO:0000313" key="11">
    <source>
        <dbReference type="EMBL" id="MBN3311357.1"/>
    </source>
</evidence>
<dbReference type="EMBL" id="JAAWVO010000066">
    <property type="protein sequence ID" value="MBN3311357.1"/>
    <property type="molecule type" value="Genomic_DNA"/>
</dbReference>
<feature type="coiled-coil region" evidence="7">
    <location>
        <begin position="1192"/>
        <end position="1536"/>
    </location>
</feature>
<feature type="coiled-coil region" evidence="7">
    <location>
        <begin position="2473"/>
        <end position="2539"/>
    </location>
</feature>
<feature type="domain" description="PH" evidence="10">
    <location>
        <begin position="691"/>
        <end position="787"/>
    </location>
</feature>
<feature type="domain" description="PH" evidence="10">
    <location>
        <begin position="43"/>
        <end position="150"/>
    </location>
</feature>
<feature type="non-terminal residue" evidence="11">
    <location>
        <position position="2595"/>
    </location>
</feature>
<feature type="region of interest" description="Disordered" evidence="8">
    <location>
        <begin position="2212"/>
        <end position="2253"/>
    </location>
</feature>
<dbReference type="CDD" id="cd01236">
    <property type="entry name" value="PH_RIP"/>
    <property type="match status" value="1"/>
</dbReference>
<keyword evidence="9" id="KW-1133">Transmembrane helix</keyword>
<evidence type="ECO:0000256" key="2">
    <source>
        <dbReference type="ARBA" id="ARBA00022490"/>
    </source>
</evidence>
<dbReference type="Proteomes" id="UP000736164">
    <property type="component" value="Unassembled WGS sequence"/>
</dbReference>
<dbReference type="SMART" id="SM00233">
    <property type="entry name" value="PH"/>
    <property type="match status" value="2"/>
</dbReference>
<dbReference type="InterPro" id="IPR052223">
    <property type="entry name" value="Actin_Cytoskeleton_Reg"/>
</dbReference>
<evidence type="ECO:0000256" key="4">
    <source>
        <dbReference type="ARBA" id="ARBA00023054"/>
    </source>
</evidence>
<keyword evidence="6" id="KW-0206">Cytoskeleton</keyword>
<feature type="compositionally biased region" description="Basic and acidic residues" evidence="8">
    <location>
        <begin position="637"/>
        <end position="659"/>
    </location>
</feature>
<dbReference type="SUPFAM" id="SSF50729">
    <property type="entry name" value="PH domain-like"/>
    <property type="match status" value="2"/>
</dbReference>
<feature type="region of interest" description="Disordered" evidence="8">
    <location>
        <begin position="154"/>
        <end position="180"/>
    </location>
</feature>
<proteinExistence type="predicted"/>
<keyword evidence="9" id="KW-0472">Membrane</keyword>
<dbReference type="FunFam" id="2.30.29.30:FF:000133">
    <property type="entry name" value="myosin phosphatase Rho-interacting protein isoform X1"/>
    <property type="match status" value="1"/>
</dbReference>
<keyword evidence="12" id="KW-1185">Reference proteome</keyword>
<feature type="transmembrane region" description="Helical" evidence="9">
    <location>
        <begin position="963"/>
        <end position="987"/>
    </location>
</feature>
<keyword evidence="4 7" id="KW-0175">Coiled coil</keyword>
<accession>A0A8J7NBP7</accession>
<feature type="coiled-coil region" evidence="7">
    <location>
        <begin position="2366"/>
        <end position="2446"/>
    </location>
</feature>
<sequence length="2595" mass="296002">TMSSKENPCRKFQANIFNKSKCQNCFKPRESHLLNDEDLNQAKPIYGGWLLLAPEGTDFDNPVHRSRKWQRRFFILYEHGLLRYALDEMPSTLPQGTINMNQCSDVIDGEARTGQKNSLCILTPDKEHFIRAENKEIINGWLETLIVYPRTNKQNLKKKRKVEPPTPQEPGPAKVAVTSSSAIPSIPSVEKVPASKSTLWQEERRGDMRVIPCSRSASCLSQLSQACPSQSATAAAAREGVFDLKDHLGDRGPFKTLINGVCIRLQDSLKVYRTGVSDNNSLSGETVSLKFTFFCNSFVSETHRRTDGLESEIRCWVHRRCMFTHLVFLSNFSHKFSTAVLLVSGTAEVREAVVDRGQGGSAFSPRPAPLFSLCPEADRGAAPSGRKARVESGYFSLEKPKPEKTQPPLWHKIEKLFPQEQRCLFNVPNSSPSGGLWINRSLVVMHCRSHTCMCSRCCYSHINLQYSGTSSNHSTTVYCTVSPVGQPLKTFLPLSPSSGSKSGVHQSSRLVEQSFEQRAALPSHSALSGCWRCALLASIPSRICAPVPSPGAARGPTLLSLTSPKLSAAAASPLLDAFPPLRSIFISQNRSSTWSPVHLLRSQVIDRFETLEAENAERMETSSSSELLSSASAPRQSRSERRPCARKQEFSLDAPKERSIPDVSTSAISPYRRAKSLDRRATESNMTPDLLNFKKGWMTKLYEDGLWKKHWFVLTDQSLRYYRDSVAEEAADLDGEIDLATCFDVTEFAVQRNYGFQIHTKEGAFTLSAMTSGIRRNWIQAIMKNVRPTTAPDVTRCSSWREAFLEKAGLSHCVTFPIYVTIGSLSRQIFNNCLQSSNTSRPNKSCCLIQTVVTVSWQKIIVVWDQHCFKYGEKKRLPDYCLSIGVVIHLSRSALAFGSLMFFLMIKSGGCLERDSQPCRLSQIPVLLKPDGTSGTVHFSSHTHSNPSLQIDLKIPLQDTDDILLVLLFVVSFLFLCCICYNDTLWLQCMFSQPLSYCFSWLPCCPRKNFSLKLSVLKSRPIEIDPFVSRFFLSVSSPNSRLLITHCGDTFPCPSGKHTQNRSLKGIYHCLPLEMTLVNIREMLMNELLPHWHQVETTPLREEKQVPIATLHTCEPGADRLPPQELAALLDKELEQTQKVLAKLQDQNSLLQEQLKEARGREQSAREGYVLQNIRLNAKGQNDSSTSPTGAWQRLHKLNQDLQNELEAQRQRHDLTSQQVQALKRSYSEAKDVIRHHESEIQILQTKLNNAMAEILISEQTVAKMRSELKMEQEKFKERMEEWEHNEQTLQTQLKDSEDRLKDVEALLLEKTQALRDLERQQALQKDYLKEVQKLQDRLKDVTSQLTATEQAQALKEERLSRNCEILKESLEKEKQSLSESLAEAEGKARELEDRLQEAELQVEDLLKEKRATGLESSEVVHQLEEQLAFKTATIHKLTENIHELEEEKDQLTCRCQELINQITEADNEVAKLQSRLKTEETDYYNLEHSFEKVSEEFQKINRVLREKEEEIREAKEMYEKLVEKKEQDLNEALVKMAALGSSLEETEFRLRAKEELLSKMGHVQVEASDSERDLQAKLEMAEDRITELEQHLSDLQLGYADLQMENSKLQEDCDVLESMQKKEESSSPVESLCCIKAVNAKYEKALACVELSREKVQSILKSHKDDSTDKQLQTLSEIETELVNATIYIQQGGSGLEEQQLQYQETLNKEVMVHELSDEDKIKLFAKTLAFEALVLNKMAFSIQNPNLDLLQGLSTVCQEAEKLKRSDESYVAIAYADVLTQKLILESEFWGEVEKLKMQFKEKEEVSQGVQSSGDNLAGKTDSVVMSNACIKAELAFAVENLKQFYERKLQKVKEDLLEAHRNLEHRDHTLKAIVKAYKMPEFDRVIQEVSDEFSGEQGRTLADISPPELAPYLEQIKMEEAHNLAEQIVDKHLQRDLPSCSIDAIEPPLVGRDKLADELKRQAGILQHLSQEMETTCNTDKGIGHHRLMDISCVPPSHRHISDSSSLFMREAMVQAQIAYVACKLRADHERDLKECREACKSMDVLCQEHAKNVNAIRKRYESSLQEERRSFAQTVSNLKEENEALKGEVSQHMAELSLQQERLVQMEEHFRQEMEELKNRYEQELHRAEEKRKTAEAALKDSTAESQRKLEVVLLDIENTEDRHEAHIQKLEDNFHSKIQELQRIHEEEMQHLHSHYTQTIKAMQETVEKLKSKHPEDSPAEVCSPPKNSRPAEKVDGTQSQEAKTELDSMTVLRERIQELETQMNAMRDELEHKHLEGDVSSLREKYQKDFENLKATCERGFAAMEETHQKVIEDIQRQHQREICKLLEERERLLAEETAATIAVKNAHREELEKTQRSQITGMNSDIEELRKQYEEELQSIHRELEVLSEQYSQKCLENAHLAQALEAERQALRQCQRENQELNAHNQELNNRLAAEITRLRSSITGEEAGSPLTHGKDIYELEVLLRVKESEIQYLKQEIHSLKDELQSALRDKKYATDKYKDIYTELSIVRAKAECDIMKLKEQLMVATEALGEKTAESTPVSGYDIMKSKSNPDFLKKERSSVSRQIRGVRSKVSHVYLISVTTVD</sequence>
<evidence type="ECO:0000256" key="7">
    <source>
        <dbReference type="SAM" id="Coils"/>
    </source>
</evidence>
<protein>
    <submittedName>
        <fullName evidence="11">MPRIP protein</fullName>
    </submittedName>
</protein>
<reference evidence="11" key="1">
    <citation type="journal article" date="2021" name="Cell">
        <title>Tracing the genetic footprints of vertebrate landing in non-teleost ray-finned fishes.</title>
        <authorList>
            <person name="Bi X."/>
            <person name="Wang K."/>
            <person name="Yang L."/>
            <person name="Pan H."/>
            <person name="Jiang H."/>
            <person name="Wei Q."/>
            <person name="Fang M."/>
            <person name="Yu H."/>
            <person name="Zhu C."/>
            <person name="Cai Y."/>
            <person name="He Y."/>
            <person name="Gan X."/>
            <person name="Zeng H."/>
            <person name="Yu D."/>
            <person name="Zhu Y."/>
            <person name="Jiang H."/>
            <person name="Qiu Q."/>
            <person name="Yang H."/>
            <person name="Zhang Y.E."/>
            <person name="Wang W."/>
            <person name="Zhu M."/>
            <person name="He S."/>
            <person name="Zhang G."/>
        </authorList>
    </citation>
    <scope>NUCLEOTIDE SEQUENCE</scope>
    <source>
        <strain evidence="11">Allg_001</strain>
    </source>
</reference>
<feature type="compositionally biased region" description="Basic and acidic residues" evidence="8">
    <location>
        <begin position="2212"/>
        <end position="2222"/>
    </location>
</feature>
<organism evidence="11 12">
    <name type="scientific">Atractosteus spatula</name>
    <name type="common">Alligator gar</name>
    <name type="synonym">Lepisosteus spatula</name>
    <dbReference type="NCBI Taxonomy" id="7917"/>
    <lineage>
        <taxon>Eukaryota</taxon>
        <taxon>Metazoa</taxon>
        <taxon>Chordata</taxon>
        <taxon>Craniata</taxon>
        <taxon>Vertebrata</taxon>
        <taxon>Euteleostomi</taxon>
        <taxon>Actinopterygii</taxon>
        <taxon>Neopterygii</taxon>
        <taxon>Holostei</taxon>
        <taxon>Semionotiformes</taxon>
        <taxon>Lepisosteidae</taxon>
        <taxon>Atractosteus</taxon>
    </lineage>
</organism>
<dbReference type="InterPro" id="IPR011993">
    <property type="entry name" value="PH-like_dom_sf"/>
</dbReference>
<evidence type="ECO:0000256" key="5">
    <source>
        <dbReference type="ARBA" id="ARBA00023203"/>
    </source>
</evidence>
<comment type="subcellular location">
    <subcellularLocation>
        <location evidence="1">Cytoplasm</location>
        <location evidence="1">Cytoskeleton</location>
    </subcellularLocation>
</comment>
<dbReference type="PROSITE" id="PS50003">
    <property type="entry name" value="PH_DOMAIN"/>
    <property type="match status" value="2"/>
</dbReference>
<evidence type="ECO:0000256" key="6">
    <source>
        <dbReference type="ARBA" id="ARBA00023212"/>
    </source>
</evidence>
<evidence type="ECO:0000256" key="9">
    <source>
        <dbReference type="SAM" id="Phobius"/>
    </source>
</evidence>
<comment type="caution">
    <text evidence="11">The sequence shown here is derived from an EMBL/GenBank/DDBJ whole genome shotgun (WGS) entry which is preliminary data.</text>
</comment>
<gene>
    <name evidence="11" type="primary">Mprip_1</name>
    <name evidence="11" type="ORF">GTO95_0015865</name>
</gene>
<evidence type="ECO:0000256" key="3">
    <source>
        <dbReference type="ARBA" id="ARBA00022553"/>
    </source>
</evidence>
<dbReference type="GO" id="GO:0015629">
    <property type="term" value="C:actin cytoskeleton"/>
    <property type="evidence" value="ECO:0007669"/>
    <property type="project" value="TreeGrafter"/>
</dbReference>
<evidence type="ECO:0000313" key="12">
    <source>
        <dbReference type="Proteomes" id="UP000736164"/>
    </source>
</evidence>
<keyword evidence="5" id="KW-0009">Actin-binding</keyword>
<dbReference type="InterPro" id="IPR039597">
    <property type="entry name" value="M-RIP_PH"/>
</dbReference>
<dbReference type="PANTHER" id="PTHR17271">
    <property type="entry name" value="PLECKSTRIN HOMOLOGY PH DOMAIN-CONTAINING PROTEIN"/>
    <property type="match status" value="1"/>
</dbReference>
<name>A0A8J7NBP7_ATRSP</name>
<keyword evidence="9" id="KW-0812">Transmembrane</keyword>
<dbReference type="Gene3D" id="2.30.29.30">
    <property type="entry name" value="Pleckstrin-homology domain (PH domain)/Phosphotyrosine-binding domain (PTB)"/>
    <property type="match status" value="2"/>
</dbReference>